<feature type="compositionally biased region" description="Polar residues" evidence="1">
    <location>
        <begin position="9"/>
        <end position="23"/>
    </location>
</feature>
<keyword evidence="3" id="KW-1185">Reference proteome</keyword>
<dbReference type="OrthoDB" id="2486046at2759"/>
<gene>
    <name evidence="2" type="ORF">RFULGI_LOCUS19054</name>
</gene>
<name>A0A9N9K9N9_9GLOM</name>
<feature type="non-terminal residue" evidence="2">
    <location>
        <position position="120"/>
    </location>
</feature>
<dbReference type="EMBL" id="CAJVPZ010089215">
    <property type="protein sequence ID" value="CAG8813975.1"/>
    <property type="molecule type" value="Genomic_DNA"/>
</dbReference>
<proteinExistence type="predicted"/>
<evidence type="ECO:0000256" key="1">
    <source>
        <dbReference type="SAM" id="MobiDB-lite"/>
    </source>
</evidence>
<dbReference type="AlphaFoldDB" id="A0A9N9K9N9"/>
<feature type="region of interest" description="Disordered" evidence="1">
    <location>
        <begin position="1"/>
        <end position="23"/>
    </location>
</feature>
<protein>
    <submittedName>
        <fullName evidence="2">11159_t:CDS:1</fullName>
    </submittedName>
</protein>
<reference evidence="2" key="1">
    <citation type="submission" date="2021-06" db="EMBL/GenBank/DDBJ databases">
        <authorList>
            <person name="Kallberg Y."/>
            <person name="Tangrot J."/>
            <person name="Rosling A."/>
        </authorList>
    </citation>
    <scope>NUCLEOTIDE SEQUENCE</scope>
    <source>
        <strain evidence="2">IN212</strain>
    </source>
</reference>
<comment type="caution">
    <text evidence="2">The sequence shown here is derived from an EMBL/GenBank/DDBJ whole genome shotgun (WGS) entry which is preliminary data.</text>
</comment>
<accession>A0A9N9K9N9</accession>
<evidence type="ECO:0000313" key="2">
    <source>
        <dbReference type="EMBL" id="CAG8813975.1"/>
    </source>
</evidence>
<organism evidence="2 3">
    <name type="scientific">Racocetra fulgida</name>
    <dbReference type="NCBI Taxonomy" id="60492"/>
    <lineage>
        <taxon>Eukaryota</taxon>
        <taxon>Fungi</taxon>
        <taxon>Fungi incertae sedis</taxon>
        <taxon>Mucoromycota</taxon>
        <taxon>Glomeromycotina</taxon>
        <taxon>Glomeromycetes</taxon>
        <taxon>Diversisporales</taxon>
        <taxon>Gigasporaceae</taxon>
        <taxon>Racocetra</taxon>
    </lineage>
</organism>
<evidence type="ECO:0000313" key="3">
    <source>
        <dbReference type="Proteomes" id="UP000789396"/>
    </source>
</evidence>
<dbReference type="Proteomes" id="UP000789396">
    <property type="component" value="Unassembled WGS sequence"/>
</dbReference>
<sequence length="120" mass="13490">MEELDSESIHTISPRSNSQVSSYTTDNGFVIKDDVPNISYIQQGFVNNDSVFFSDNELKMDDSSSSQNKATTQIDSAIDVNTNLLIQQKKTIDEIELSQKKFSLCILVNPAPNNTIWLNR</sequence>